<protein>
    <submittedName>
        <fullName evidence="2">Uncharacterized protein</fullName>
    </submittedName>
</protein>
<evidence type="ECO:0000313" key="3">
    <source>
        <dbReference type="Proteomes" id="UP000663852"/>
    </source>
</evidence>
<reference evidence="2" key="1">
    <citation type="submission" date="2021-02" db="EMBL/GenBank/DDBJ databases">
        <authorList>
            <person name="Nowell W R."/>
        </authorList>
    </citation>
    <scope>NUCLEOTIDE SEQUENCE</scope>
</reference>
<evidence type="ECO:0000313" key="2">
    <source>
        <dbReference type="EMBL" id="CAF1299511.1"/>
    </source>
</evidence>
<name>A0A815DQ16_ADIRI</name>
<proteinExistence type="predicted"/>
<feature type="compositionally biased region" description="Low complexity" evidence="1">
    <location>
        <begin position="69"/>
        <end position="78"/>
    </location>
</feature>
<organism evidence="2 3">
    <name type="scientific">Adineta ricciae</name>
    <name type="common">Rotifer</name>
    <dbReference type="NCBI Taxonomy" id="249248"/>
    <lineage>
        <taxon>Eukaryota</taxon>
        <taxon>Metazoa</taxon>
        <taxon>Spiralia</taxon>
        <taxon>Gnathifera</taxon>
        <taxon>Rotifera</taxon>
        <taxon>Eurotatoria</taxon>
        <taxon>Bdelloidea</taxon>
        <taxon>Adinetida</taxon>
        <taxon>Adinetidae</taxon>
        <taxon>Adineta</taxon>
    </lineage>
</organism>
<feature type="compositionally biased region" description="Polar residues" evidence="1">
    <location>
        <begin position="33"/>
        <end position="67"/>
    </location>
</feature>
<feature type="region of interest" description="Disordered" evidence="1">
    <location>
        <begin position="1"/>
        <end position="78"/>
    </location>
</feature>
<dbReference type="AlphaFoldDB" id="A0A815DQ16"/>
<dbReference type="EMBL" id="CAJNOJ010000215">
    <property type="protein sequence ID" value="CAF1299511.1"/>
    <property type="molecule type" value="Genomic_DNA"/>
</dbReference>
<dbReference type="Proteomes" id="UP000663852">
    <property type="component" value="Unassembled WGS sequence"/>
</dbReference>
<comment type="caution">
    <text evidence="2">The sequence shown here is derived from an EMBL/GenBank/DDBJ whole genome shotgun (WGS) entry which is preliminary data.</text>
</comment>
<gene>
    <name evidence="2" type="ORF">EDS130_LOCUS30528</name>
</gene>
<sequence>MSQTSHAHGSHGNISGKGGRARDDPIGTGGSTADGQLTHQDPLQGLANTNQTPGAITNRGQTAPDNQADSDSNSNSKQ</sequence>
<accession>A0A815DQ16</accession>
<evidence type="ECO:0000256" key="1">
    <source>
        <dbReference type="SAM" id="MobiDB-lite"/>
    </source>
</evidence>